<dbReference type="InterPro" id="IPR007536">
    <property type="entry name" value="16SrRNA_methylTrfase_J"/>
</dbReference>
<dbReference type="InterPro" id="IPR029063">
    <property type="entry name" value="SAM-dependent_MTases_sf"/>
</dbReference>
<keyword evidence="1" id="KW-0808">Transferase</keyword>
<evidence type="ECO:0000313" key="2">
    <source>
        <dbReference type="Proteomes" id="UP000602076"/>
    </source>
</evidence>
<keyword evidence="2" id="KW-1185">Reference proteome</keyword>
<dbReference type="AlphaFoldDB" id="A0A927HDV5"/>
<sequence length="256" mass="28818">MIVTTAGRTNQEYIELAKQTATDLGIPYVKRNKQSIAKMFGLDDNVVVVGKTGIELHKRGATEPYFFHPNVAMIRAKRLLKEEHDPLIEISGLQEGDSFLDCTLGYGSDSIIASLVVGESGKVMGVESSTILAYIVKEGLRSWESQNSLIDAAMRRVDVINGNHYEVLKRMPDKSIDVVYFDPMFEESITESNALQAMAQHTNHETILMGTIEEAKRVARKKIVLKDHFRSERFQLLGFEQQIRKTAKFHFGVINV</sequence>
<dbReference type="PANTHER" id="PTHR36112:SF1">
    <property type="entry name" value="RIBOSOMAL RNA SMALL SUBUNIT METHYLTRANSFERASE J"/>
    <property type="match status" value="1"/>
</dbReference>
<dbReference type="Pfam" id="PF04445">
    <property type="entry name" value="SAM_MT"/>
    <property type="match status" value="1"/>
</dbReference>
<proteinExistence type="predicted"/>
<evidence type="ECO:0000313" key="1">
    <source>
        <dbReference type="EMBL" id="MBD3109868.1"/>
    </source>
</evidence>
<dbReference type="RefSeq" id="WP_190999398.1">
    <property type="nucleotide sequence ID" value="NZ_JACXSI010000045.1"/>
</dbReference>
<dbReference type="Proteomes" id="UP000602076">
    <property type="component" value="Unassembled WGS sequence"/>
</dbReference>
<name>A0A927HDV5_9BACI</name>
<dbReference type="GO" id="GO:0008990">
    <property type="term" value="F:rRNA (guanine-N2-)-methyltransferase activity"/>
    <property type="evidence" value="ECO:0007669"/>
    <property type="project" value="InterPro"/>
</dbReference>
<dbReference type="SUPFAM" id="SSF53335">
    <property type="entry name" value="S-adenosyl-L-methionine-dependent methyltransferases"/>
    <property type="match status" value="1"/>
</dbReference>
<accession>A0A927HDV5</accession>
<gene>
    <name evidence="1" type="ORF">IEO70_16125</name>
</gene>
<protein>
    <submittedName>
        <fullName evidence="1">Class I SAM-dependent methyltransferase</fullName>
    </submittedName>
</protein>
<keyword evidence="1" id="KW-0489">Methyltransferase</keyword>
<dbReference type="PANTHER" id="PTHR36112">
    <property type="entry name" value="RIBOSOMAL RNA SMALL SUBUNIT METHYLTRANSFERASE J"/>
    <property type="match status" value="1"/>
</dbReference>
<dbReference type="Gene3D" id="3.40.50.150">
    <property type="entry name" value="Vaccinia Virus protein VP39"/>
    <property type="match status" value="1"/>
</dbReference>
<reference evidence="1" key="1">
    <citation type="submission" date="2020-09" db="EMBL/GenBank/DDBJ databases">
        <title>Bacillus faecalis sp. nov., a moderately halophilic bacterium isolated from cow faeces.</title>
        <authorList>
            <person name="Jiang L."/>
            <person name="Lee J."/>
        </authorList>
    </citation>
    <scope>NUCLEOTIDE SEQUENCE</scope>
    <source>
        <strain evidence="1">AGMB 02131</strain>
    </source>
</reference>
<organism evidence="1 2">
    <name type="scientific">Peribacillus faecalis</name>
    <dbReference type="NCBI Taxonomy" id="2772559"/>
    <lineage>
        <taxon>Bacteria</taxon>
        <taxon>Bacillati</taxon>
        <taxon>Bacillota</taxon>
        <taxon>Bacilli</taxon>
        <taxon>Bacillales</taxon>
        <taxon>Bacillaceae</taxon>
        <taxon>Peribacillus</taxon>
    </lineage>
</organism>
<dbReference type="EMBL" id="JACXSI010000045">
    <property type="protein sequence ID" value="MBD3109868.1"/>
    <property type="molecule type" value="Genomic_DNA"/>
</dbReference>
<comment type="caution">
    <text evidence="1">The sequence shown here is derived from an EMBL/GenBank/DDBJ whole genome shotgun (WGS) entry which is preliminary data.</text>
</comment>